<evidence type="ECO:0000313" key="10">
    <source>
        <dbReference type="EMBL" id="KAF2896974.1"/>
    </source>
</evidence>
<dbReference type="PRINTS" id="PR00722">
    <property type="entry name" value="CHYMOTRYPSIN"/>
</dbReference>
<dbReference type="InterPro" id="IPR043504">
    <property type="entry name" value="Peptidase_S1_PA_chymotrypsin"/>
</dbReference>
<dbReference type="PANTHER" id="PTHR24252:SF7">
    <property type="entry name" value="HYALIN"/>
    <property type="match status" value="1"/>
</dbReference>
<dbReference type="CDD" id="cd00190">
    <property type="entry name" value="Tryp_SPc"/>
    <property type="match status" value="1"/>
</dbReference>
<comment type="subcellular location">
    <subcellularLocation>
        <location evidence="1">Secreted</location>
    </subcellularLocation>
</comment>
<keyword evidence="7" id="KW-0865">Zymogen</keyword>
<dbReference type="SUPFAM" id="SSF50494">
    <property type="entry name" value="Trypsin-like serine proteases"/>
    <property type="match status" value="1"/>
</dbReference>
<keyword evidence="6" id="KW-0720">Serine protease</keyword>
<sequence length="390" mass="42287">MWATVYYRIISERPTRPNSVFDVEIEPTLVPPITTSSTSEPFTSRPNPPGSFFLTIGAPPSSGTFFPNNNCSGTSFLDNSFFNIGAPALNNPFLPSNRPSNPTFETSVTSNVIASGNTVQTSVTPDDKTAQQCGGSSVNVQPLVVNGDSVEEGELPWMVAIMYRINQVHNYGCTGNLVTNKHVITAAHCVQYLSAPLVPVEDLLIVFGKVDLRNWKDGAITRNVQNLTVHPDHKQDKGDGDVAVLTLEKSVDFEDFIQPICLWQEDDDLDIIVGETGTIAGWGRDESGQNFVVDAKKIHLPIVSQVTCLRSDPDFSDITSTRTFCAGKLDGSGPCTGDSGAGFAMRRNGRWTLRGVVSVSLKDTGTCAVSKYSVFVDLAKFKIWLANTVV</sequence>
<evidence type="ECO:0000259" key="9">
    <source>
        <dbReference type="PROSITE" id="PS50240"/>
    </source>
</evidence>
<evidence type="ECO:0000256" key="6">
    <source>
        <dbReference type="ARBA" id="ARBA00022825"/>
    </source>
</evidence>
<comment type="caution">
    <text evidence="10">The sequence shown here is derived from an EMBL/GenBank/DDBJ whole genome shotgun (WGS) entry which is preliminary data.</text>
</comment>
<dbReference type="PROSITE" id="PS00134">
    <property type="entry name" value="TRYPSIN_HIS"/>
    <property type="match status" value="1"/>
</dbReference>
<feature type="domain" description="Peptidase S1" evidence="9">
    <location>
        <begin position="144"/>
        <end position="390"/>
    </location>
</feature>
<dbReference type="OrthoDB" id="238681at2759"/>
<dbReference type="PROSITE" id="PS50240">
    <property type="entry name" value="TRYPSIN_DOM"/>
    <property type="match status" value="1"/>
</dbReference>
<protein>
    <recommendedName>
        <fullName evidence="9">Peptidase S1 domain-containing protein</fullName>
    </recommendedName>
</protein>
<name>A0A8K0D2W1_IGNLU</name>
<keyword evidence="3" id="KW-0645">Protease</keyword>
<dbReference type="PANTHER" id="PTHR24252">
    <property type="entry name" value="ACROSIN-RELATED"/>
    <property type="match status" value="1"/>
</dbReference>
<dbReference type="GO" id="GO:0004252">
    <property type="term" value="F:serine-type endopeptidase activity"/>
    <property type="evidence" value="ECO:0007669"/>
    <property type="project" value="InterPro"/>
</dbReference>
<evidence type="ECO:0000256" key="7">
    <source>
        <dbReference type="ARBA" id="ARBA00023145"/>
    </source>
</evidence>
<dbReference type="EMBL" id="VTPC01004589">
    <property type="protein sequence ID" value="KAF2896974.1"/>
    <property type="molecule type" value="Genomic_DNA"/>
</dbReference>
<evidence type="ECO:0000313" key="11">
    <source>
        <dbReference type="Proteomes" id="UP000801492"/>
    </source>
</evidence>
<reference evidence="10" key="1">
    <citation type="submission" date="2019-08" db="EMBL/GenBank/DDBJ databases">
        <title>The genome of the North American firefly Photinus pyralis.</title>
        <authorList>
            <consortium name="Photinus pyralis genome working group"/>
            <person name="Fallon T.R."/>
            <person name="Sander Lower S.E."/>
            <person name="Weng J.-K."/>
        </authorList>
    </citation>
    <scope>NUCLEOTIDE SEQUENCE</scope>
    <source>
        <strain evidence="10">TRF0915ILg1</strain>
        <tissue evidence="10">Whole body</tissue>
    </source>
</reference>
<dbReference type="InterPro" id="IPR001254">
    <property type="entry name" value="Trypsin_dom"/>
</dbReference>
<dbReference type="Gene3D" id="2.40.10.10">
    <property type="entry name" value="Trypsin-like serine proteases"/>
    <property type="match status" value="1"/>
</dbReference>
<keyword evidence="8" id="KW-1015">Disulfide bond</keyword>
<dbReference type="InterPro" id="IPR009003">
    <property type="entry name" value="Peptidase_S1_PA"/>
</dbReference>
<keyword evidence="5" id="KW-0378">Hydrolase</keyword>
<keyword evidence="2" id="KW-0964">Secreted</keyword>
<dbReference type="GO" id="GO:0006508">
    <property type="term" value="P:proteolysis"/>
    <property type="evidence" value="ECO:0007669"/>
    <property type="project" value="UniProtKB-KW"/>
</dbReference>
<dbReference type="SMART" id="SM00020">
    <property type="entry name" value="Tryp_SPc"/>
    <property type="match status" value="1"/>
</dbReference>
<evidence type="ECO:0000256" key="5">
    <source>
        <dbReference type="ARBA" id="ARBA00022801"/>
    </source>
</evidence>
<keyword evidence="11" id="KW-1185">Reference proteome</keyword>
<evidence type="ECO:0000256" key="3">
    <source>
        <dbReference type="ARBA" id="ARBA00022670"/>
    </source>
</evidence>
<proteinExistence type="predicted"/>
<dbReference type="FunFam" id="2.40.10.10:FF:000146">
    <property type="entry name" value="Serine protease 53"/>
    <property type="match status" value="1"/>
</dbReference>
<dbReference type="InterPro" id="IPR001314">
    <property type="entry name" value="Peptidase_S1A"/>
</dbReference>
<dbReference type="GO" id="GO:0005576">
    <property type="term" value="C:extracellular region"/>
    <property type="evidence" value="ECO:0007669"/>
    <property type="project" value="UniProtKB-SubCell"/>
</dbReference>
<gene>
    <name evidence="10" type="ORF">ILUMI_09201</name>
</gene>
<accession>A0A8K0D2W1</accession>
<dbReference type="Proteomes" id="UP000801492">
    <property type="component" value="Unassembled WGS sequence"/>
</dbReference>
<keyword evidence="4" id="KW-0732">Signal</keyword>
<organism evidence="10 11">
    <name type="scientific">Ignelater luminosus</name>
    <name type="common">Cucubano</name>
    <name type="synonym">Pyrophorus luminosus</name>
    <dbReference type="NCBI Taxonomy" id="2038154"/>
    <lineage>
        <taxon>Eukaryota</taxon>
        <taxon>Metazoa</taxon>
        <taxon>Ecdysozoa</taxon>
        <taxon>Arthropoda</taxon>
        <taxon>Hexapoda</taxon>
        <taxon>Insecta</taxon>
        <taxon>Pterygota</taxon>
        <taxon>Neoptera</taxon>
        <taxon>Endopterygota</taxon>
        <taxon>Coleoptera</taxon>
        <taxon>Polyphaga</taxon>
        <taxon>Elateriformia</taxon>
        <taxon>Elateroidea</taxon>
        <taxon>Elateridae</taxon>
        <taxon>Agrypninae</taxon>
        <taxon>Pyrophorini</taxon>
        <taxon>Ignelater</taxon>
    </lineage>
</organism>
<evidence type="ECO:0000256" key="1">
    <source>
        <dbReference type="ARBA" id="ARBA00004613"/>
    </source>
</evidence>
<evidence type="ECO:0000256" key="8">
    <source>
        <dbReference type="ARBA" id="ARBA00023157"/>
    </source>
</evidence>
<dbReference type="AlphaFoldDB" id="A0A8K0D2W1"/>
<evidence type="ECO:0000256" key="4">
    <source>
        <dbReference type="ARBA" id="ARBA00022729"/>
    </source>
</evidence>
<dbReference type="InterPro" id="IPR018114">
    <property type="entry name" value="TRYPSIN_HIS"/>
</dbReference>
<evidence type="ECO:0000256" key="2">
    <source>
        <dbReference type="ARBA" id="ARBA00022525"/>
    </source>
</evidence>
<dbReference type="Pfam" id="PF00089">
    <property type="entry name" value="Trypsin"/>
    <property type="match status" value="1"/>
</dbReference>